<feature type="compositionally biased region" description="Polar residues" evidence="1">
    <location>
        <begin position="405"/>
        <end position="414"/>
    </location>
</feature>
<keyword evidence="2" id="KW-1133">Transmembrane helix</keyword>
<feature type="region of interest" description="Disordered" evidence="1">
    <location>
        <begin position="124"/>
        <end position="147"/>
    </location>
</feature>
<evidence type="ECO:0000256" key="1">
    <source>
        <dbReference type="SAM" id="MobiDB-lite"/>
    </source>
</evidence>
<evidence type="ECO:0000313" key="4">
    <source>
        <dbReference type="Proteomes" id="UP001215151"/>
    </source>
</evidence>
<evidence type="ECO:0000313" key="3">
    <source>
        <dbReference type="EMBL" id="KAJ8487132.1"/>
    </source>
</evidence>
<protein>
    <submittedName>
        <fullName evidence="3">Uncharacterized protein</fullName>
    </submittedName>
</protein>
<proteinExistence type="predicted"/>
<keyword evidence="2" id="KW-0812">Transmembrane</keyword>
<accession>A0AAD7TVY1</accession>
<dbReference type="EMBL" id="JAPEVG010000084">
    <property type="protein sequence ID" value="KAJ8487132.1"/>
    <property type="molecule type" value="Genomic_DNA"/>
</dbReference>
<reference evidence="3" key="1">
    <citation type="submission" date="2022-11" db="EMBL/GenBank/DDBJ databases">
        <title>Genome Sequence of Cubamyces cubensis.</title>
        <authorList>
            <person name="Buettner E."/>
        </authorList>
    </citation>
    <scope>NUCLEOTIDE SEQUENCE</scope>
    <source>
        <strain evidence="3">MPL-01</strain>
    </source>
</reference>
<dbReference type="AlphaFoldDB" id="A0AAD7TVY1"/>
<feature type="compositionally biased region" description="Polar residues" evidence="1">
    <location>
        <begin position="233"/>
        <end position="254"/>
    </location>
</feature>
<comment type="caution">
    <text evidence="3">The sequence shown here is derived from an EMBL/GenBank/DDBJ whole genome shotgun (WGS) entry which is preliminary data.</text>
</comment>
<organism evidence="3 4">
    <name type="scientific">Trametes cubensis</name>
    <dbReference type="NCBI Taxonomy" id="1111947"/>
    <lineage>
        <taxon>Eukaryota</taxon>
        <taxon>Fungi</taxon>
        <taxon>Dikarya</taxon>
        <taxon>Basidiomycota</taxon>
        <taxon>Agaricomycotina</taxon>
        <taxon>Agaricomycetes</taxon>
        <taxon>Polyporales</taxon>
        <taxon>Polyporaceae</taxon>
        <taxon>Trametes</taxon>
    </lineage>
</organism>
<gene>
    <name evidence="3" type="ORF">ONZ51_g4382</name>
</gene>
<keyword evidence="2" id="KW-0472">Membrane</keyword>
<feature type="compositionally biased region" description="Basic and acidic residues" evidence="1">
    <location>
        <begin position="449"/>
        <end position="463"/>
    </location>
</feature>
<feature type="transmembrane region" description="Helical" evidence="2">
    <location>
        <begin position="171"/>
        <end position="198"/>
    </location>
</feature>
<feature type="compositionally biased region" description="Low complexity" evidence="1">
    <location>
        <begin position="124"/>
        <end position="133"/>
    </location>
</feature>
<keyword evidence="4" id="KW-1185">Reference proteome</keyword>
<sequence length="470" mass="50569">MFTNRSSHPQALSRDYQTCSVTSNYFYLIYRNPLGNNVQLATFQIDEVEAAYLTIQNTTIAVSGYTFYATEGLSPGRHTLRITITRATSDSPFLLDYIVFGSANHTGTQTDVSSTLLGIPTSTWTPSDSTSTSVRSPDTFPPTPTQRSVTISPLTTVLASARPVQSSHFPFVPIIGAVVGGIMMIILACLAVLSYYCFKRHRGPNNPVTPPFDTAKPVQTSQTGAPQPLPVQVESSDPRPNTPTSRSPMLNQISHPYPLAEGTPPDPTIQPILRLGGLELQPQSAPEWVPLQQRLHASSTAPEVGMQAIYMVPTLQPYWPDSGTPAREGESPGPYAPVLYQVLPQGEPAGASGPSVRPQYMVSLTNVPLLASGYPNTDSVHCIPVASSGVVGQDQRSPISVPRPGQSSVTQERTQAGWERSTDKGRRMLGGTGRYDGKESTLTSVDRPPAGDESHSSESDHETPPPSYAP</sequence>
<evidence type="ECO:0000256" key="2">
    <source>
        <dbReference type="SAM" id="Phobius"/>
    </source>
</evidence>
<feature type="region of interest" description="Disordered" evidence="1">
    <location>
        <begin position="389"/>
        <end position="470"/>
    </location>
</feature>
<feature type="region of interest" description="Disordered" evidence="1">
    <location>
        <begin position="208"/>
        <end position="268"/>
    </location>
</feature>
<name>A0AAD7TVY1_9APHY</name>
<dbReference type="Proteomes" id="UP001215151">
    <property type="component" value="Unassembled WGS sequence"/>
</dbReference>